<name>A0A9P5VIW3_9FUNG</name>
<proteinExistence type="predicted"/>
<organism evidence="2 3">
    <name type="scientific">Podila minutissima</name>
    <dbReference type="NCBI Taxonomy" id="64525"/>
    <lineage>
        <taxon>Eukaryota</taxon>
        <taxon>Fungi</taxon>
        <taxon>Fungi incertae sedis</taxon>
        <taxon>Mucoromycota</taxon>
        <taxon>Mortierellomycotina</taxon>
        <taxon>Mortierellomycetes</taxon>
        <taxon>Mortierellales</taxon>
        <taxon>Mortierellaceae</taxon>
        <taxon>Podila</taxon>
    </lineage>
</organism>
<evidence type="ECO:0000313" key="2">
    <source>
        <dbReference type="EMBL" id="KAF9326668.1"/>
    </source>
</evidence>
<keyword evidence="3" id="KW-1185">Reference proteome</keyword>
<feature type="non-terminal residue" evidence="2">
    <location>
        <position position="214"/>
    </location>
</feature>
<dbReference type="AlphaFoldDB" id="A0A9P5VIW3"/>
<sequence>MSAGLGRIFPCRSSSIRATTTTATTQRFTRTQHVHVHTHRRHAALTSTHVRPTAGTVARTSTPAGANPSAHTPFAPFSTSYKPTSSLREAFDAPAASSSRSRYAAASASAPDGLFLYPNLRTPDTFLDSVNAAIARGHLLVERIANAPANGDEEMRKVIKLFDRLSDVLCKVIDAAEVVRCLHPDTHWRQGAERVYEELFSWMNTLNTDPRLYE</sequence>
<feature type="region of interest" description="Disordered" evidence="1">
    <location>
        <begin position="41"/>
        <end position="76"/>
    </location>
</feature>
<gene>
    <name evidence="2" type="primary">OCT1_2</name>
    <name evidence="2" type="ORF">BG006_009915</name>
</gene>
<reference evidence="2" key="1">
    <citation type="journal article" date="2020" name="Fungal Divers.">
        <title>Resolving the Mortierellaceae phylogeny through synthesis of multi-gene phylogenetics and phylogenomics.</title>
        <authorList>
            <person name="Vandepol N."/>
            <person name="Liber J."/>
            <person name="Desiro A."/>
            <person name="Na H."/>
            <person name="Kennedy M."/>
            <person name="Barry K."/>
            <person name="Grigoriev I.V."/>
            <person name="Miller A.N."/>
            <person name="O'Donnell K."/>
            <person name="Stajich J.E."/>
            <person name="Bonito G."/>
        </authorList>
    </citation>
    <scope>NUCLEOTIDE SEQUENCE</scope>
    <source>
        <strain evidence="2">NVP1</strain>
    </source>
</reference>
<dbReference type="Proteomes" id="UP000696485">
    <property type="component" value="Unassembled WGS sequence"/>
</dbReference>
<dbReference type="EMBL" id="JAAAUY010000749">
    <property type="protein sequence ID" value="KAF9326668.1"/>
    <property type="molecule type" value="Genomic_DNA"/>
</dbReference>
<protein>
    <submittedName>
        <fullName evidence="2">Mitochondrial intermediate peptidase</fullName>
    </submittedName>
</protein>
<evidence type="ECO:0000313" key="3">
    <source>
        <dbReference type="Proteomes" id="UP000696485"/>
    </source>
</evidence>
<dbReference type="SUPFAM" id="SSF55486">
    <property type="entry name" value="Metalloproteases ('zincins'), catalytic domain"/>
    <property type="match status" value="1"/>
</dbReference>
<comment type="caution">
    <text evidence="2">The sequence shown here is derived from an EMBL/GenBank/DDBJ whole genome shotgun (WGS) entry which is preliminary data.</text>
</comment>
<evidence type="ECO:0000256" key="1">
    <source>
        <dbReference type="SAM" id="MobiDB-lite"/>
    </source>
</evidence>
<accession>A0A9P5VIW3</accession>